<name>A0A699XJL3_TANCI</name>
<feature type="compositionally biased region" description="Acidic residues" evidence="1">
    <location>
        <begin position="11"/>
        <end position="44"/>
    </location>
</feature>
<dbReference type="EMBL" id="BKCJ011874801">
    <property type="protein sequence ID" value="GFD60202.1"/>
    <property type="molecule type" value="Genomic_DNA"/>
</dbReference>
<reference evidence="2" key="1">
    <citation type="journal article" date="2019" name="Sci. Rep.">
        <title>Draft genome of Tanacetum cinerariifolium, the natural source of mosquito coil.</title>
        <authorList>
            <person name="Yamashiro T."/>
            <person name="Shiraishi A."/>
            <person name="Satake H."/>
            <person name="Nakayama K."/>
        </authorList>
    </citation>
    <scope>NUCLEOTIDE SEQUENCE</scope>
</reference>
<accession>A0A699XJL3</accession>
<evidence type="ECO:0000313" key="2">
    <source>
        <dbReference type="EMBL" id="GFD60202.1"/>
    </source>
</evidence>
<feature type="region of interest" description="Disordered" evidence="1">
    <location>
        <begin position="1"/>
        <end position="81"/>
    </location>
</feature>
<proteinExistence type="predicted"/>
<comment type="caution">
    <text evidence="2">The sequence shown here is derived from an EMBL/GenBank/DDBJ whole genome shotgun (WGS) entry which is preliminary data.</text>
</comment>
<gene>
    <name evidence="2" type="ORF">Tci_932171</name>
</gene>
<evidence type="ECO:0000256" key="1">
    <source>
        <dbReference type="SAM" id="MobiDB-lite"/>
    </source>
</evidence>
<feature type="non-terminal residue" evidence="2">
    <location>
        <position position="81"/>
    </location>
</feature>
<sequence length="81" mass="9070">KAELDNMNSWIEEEDPEMEEEEEDPKIEEEEEEMDVDANEEGDGSEWILPYEGANPLNPPPTASESEIEEAAPMSPPPIPA</sequence>
<organism evidence="2">
    <name type="scientific">Tanacetum cinerariifolium</name>
    <name type="common">Dalmatian daisy</name>
    <name type="synonym">Chrysanthemum cinerariifolium</name>
    <dbReference type="NCBI Taxonomy" id="118510"/>
    <lineage>
        <taxon>Eukaryota</taxon>
        <taxon>Viridiplantae</taxon>
        <taxon>Streptophyta</taxon>
        <taxon>Embryophyta</taxon>
        <taxon>Tracheophyta</taxon>
        <taxon>Spermatophyta</taxon>
        <taxon>Magnoliopsida</taxon>
        <taxon>eudicotyledons</taxon>
        <taxon>Gunneridae</taxon>
        <taxon>Pentapetalae</taxon>
        <taxon>asterids</taxon>
        <taxon>campanulids</taxon>
        <taxon>Asterales</taxon>
        <taxon>Asteraceae</taxon>
        <taxon>Asteroideae</taxon>
        <taxon>Anthemideae</taxon>
        <taxon>Anthemidinae</taxon>
        <taxon>Tanacetum</taxon>
    </lineage>
</organism>
<feature type="non-terminal residue" evidence="2">
    <location>
        <position position="1"/>
    </location>
</feature>
<dbReference type="AlphaFoldDB" id="A0A699XJL3"/>
<protein>
    <submittedName>
        <fullName evidence="2">Uncharacterized protein</fullName>
    </submittedName>
</protein>